<keyword evidence="1" id="KW-0677">Repeat</keyword>
<dbReference type="AlphaFoldDB" id="A0A0C2MYM3"/>
<gene>
    <name evidence="3" type="ORF">RF11_04007</name>
</gene>
<evidence type="ECO:0008006" key="5">
    <source>
        <dbReference type="Google" id="ProtNLM"/>
    </source>
</evidence>
<evidence type="ECO:0000313" key="4">
    <source>
        <dbReference type="Proteomes" id="UP000031668"/>
    </source>
</evidence>
<dbReference type="PANTHER" id="PTHR47435">
    <property type="entry name" value="KELCH REPEAT PROTEIN (AFU_ORTHOLOGUE AFUA_5G12780)"/>
    <property type="match status" value="1"/>
</dbReference>
<dbReference type="SUPFAM" id="SSF117281">
    <property type="entry name" value="Kelch motif"/>
    <property type="match status" value="1"/>
</dbReference>
<dbReference type="Proteomes" id="UP000031668">
    <property type="component" value="Unassembled WGS sequence"/>
</dbReference>
<comment type="caution">
    <text evidence="3">The sequence shown here is derived from an EMBL/GenBank/DDBJ whole genome shotgun (WGS) entry which is preliminary data.</text>
</comment>
<reference evidence="3 4" key="1">
    <citation type="journal article" date="2014" name="Genome Biol. Evol.">
        <title>The genome of the myxosporean Thelohanellus kitauei shows adaptations to nutrient acquisition within its fish host.</title>
        <authorList>
            <person name="Yang Y."/>
            <person name="Xiong J."/>
            <person name="Zhou Z."/>
            <person name="Huo F."/>
            <person name="Miao W."/>
            <person name="Ran C."/>
            <person name="Liu Y."/>
            <person name="Zhang J."/>
            <person name="Feng J."/>
            <person name="Wang M."/>
            <person name="Wang M."/>
            <person name="Wang L."/>
            <person name="Yao B."/>
        </authorList>
    </citation>
    <scope>NUCLEOTIDE SEQUENCE [LARGE SCALE GENOMIC DNA]</scope>
    <source>
        <strain evidence="3">Wuqing</strain>
    </source>
</reference>
<organism evidence="3 4">
    <name type="scientific">Thelohanellus kitauei</name>
    <name type="common">Myxosporean</name>
    <dbReference type="NCBI Taxonomy" id="669202"/>
    <lineage>
        <taxon>Eukaryota</taxon>
        <taxon>Metazoa</taxon>
        <taxon>Cnidaria</taxon>
        <taxon>Myxozoa</taxon>
        <taxon>Myxosporea</taxon>
        <taxon>Bivalvulida</taxon>
        <taxon>Platysporina</taxon>
        <taxon>Myxobolidae</taxon>
        <taxon>Thelohanellus</taxon>
    </lineage>
</organism>
<evidence type="ECO:0000256" key="2">
    <source>
        <dbReference type="ARBA" id="ARBA00023004"/>
    </source>
</evidence>
<dbReference type="EMBL" id="JWZT01002504">
    <property type="protein sequence ID" value="KII69235.1"/>
    <property type="molecule type" value="Genomic_DNA"/>
</dbReference>
<accession>A0A0C2MYM3</accession>
<name>A0A0C2MYM3_THEKT</name>
<dbReference type="InterPro" id="IPR015915">
    <property type="entry name" value="Kelch-typ_b-propeller"/>
</dbReference>
<dbReference type="Pfam" id="PF24681">
    <property type="entry name" value="Kelch_KLHDC2_KLHL20_DRC7"/>
    <property type="match status" value="1"/>
</dbReference>
<evidence type="ECO:0000313" key="3">
    <source>
        <dbReference type="EMBL" id="KII69235.1"/>
    </source>
</evidence>
<keyword evidence="4" id="KW-1185">Reference proteome</keyword>
<dbReference type="GO" id="GO:0019760">
    <property type="term" value="P:glucosinolate metabolic process"/>
    <property type="evidence" value="ECO:0007669"/>
    <property type="project" value="UniProtKB-ARBA"/>
</dbReference>
<dbReference type="Gene3D" id="2.120.10.80">
    <property type="entry name" value="Kelch-type beta propeller"/>
    <property type="match status" value="1"/>
</dbReference>
<sequence>MIMIEDSPMYVGYTDHCVTSLREFLVVYGGFDDETCRECYELLIYNTLSGIWRSYMPPIDIKSTPLYSSICANGNMVYIFGGSRSRDDDQPTNSLVRFDISNHVWDILFPHTEVFNESTPNLWLKNLLFYHCGSLYLIGINEEHELSPINKFSLETSTWSLVHESGEKPTLICQIFGTVYKDL</sequence>
<keyword evidence="2" id="KW-0408">Iron</keyword>
<dbReference type="PANTHER" id="PTHR47435:SF4">
    <property type="entry name" value="KELCH REPEAT PROTEIN (AFU_ORTHOLOGUE AFUA_5G12780)"/>
    <property type="match status" value="1"/>
</dbReference>
<proteinExistence type="predicted"/>
<evidence type="ECO:0000256" key="1">
    <source>
        <dbReference type="ARBA" id="ARBA00022737"/>
    </source>
</evidence>
<dbReference type="OrthoDB" id="5953725at2759"/>
<protein>
    <recommendedName>
        <fullName evidence="5">Kelch domain-containing protein 10</fullName>
    </recommendedName>
</protein>